<reference evidence="2 3" key="1">
    <citation type="submission" date="2024-01" db="EMBL/GenBank/DDBJ databases">
        <title>The genomes of 5 underutilized Papilionoideae crops provide insights into root nodulation and disease resistanc.</title>
        <authorList>
            <person name="Yuan L."/>
        </authorList>
    </citation>
    <scope>NUCLEOTIDE SEQUENCE [LARGE SCALE GENOMIC DNA]</scope>
    <source>
        <strain evidence="2">ZHUSHIDOU_FW_LH</strain>
        <tissue evidence="2">Leaf</tissue>
    </source>
</reference>
<feature type="region of interest" description="Disordered" evidence="1">
    <location>
        <begin position="31"/>
        <end position="61"/>
    </location>
</feature>
<evidence type="ECO:0000313" key="2">
    <source>
        <dbReference type="EMBL" id="KAK7267025.1"/>
    </source>
</evidence>
<comment type="caution">
    <text evidence="2">The sequence shown here is derived from an EMBL/GenBank/DDBJ whole genome shotgun (WGS) entry which is preliminary data.</text>
</comment>
<protein>
    <submittedName>
        <fullName evidence="2">Uncharacterized protein</fullName>
    </submittedName>
</protein>
<name>A0AAN9I7Y3_CROPI</name>
<accession>A0AAN9I7Y3</accession>
<organism evidence="2 3">
    <name type="scientific">Crotalaria pallida</name>
    <name type="common">Smooth rattlebox</name>
    <name type="synonym">Crotalaria striata</name>
    <dbReference type="NCBI Taxonomy" id="3830"/>
    <lineage>
        <taxon>Eukaryota</taxon>
        <taxon>Viridiplantae</taxon>
        <taxon>Streptophyta</taxon>
        <taxon>Embryophyta</taxon>
        <taxon>Tracheophyta</taxon>
        <taxon>Spermatophyta</taxon>
        <taxon>Magnoliopsida</taxon>
        <taxon>eudicotyledons</taxon>
        <taxon>Gunneridae</taxon>
        <taxon>Pentapetalae</taxon>
        <taxon>rosids</taxon>
        <taxon>fabids</taxon>
        <taxon>Fabales</taxon>
        <taxon>Fabaceae</taxon>
        <taxon>Papilionoideae</taxon>
        <taxon>50 kb inversion clade</taxon>
        <taxon>genistoids sensu lato</taxon>
        <taxon>core genistoids</taxon>
        <taxon>Crotalarieae</taxon>
        <taxon>Crotalaria</taxon>
    </lineage>
</organism>
<dbReference type="EMBL" id="JAYWIO010000004">
    <property type="protein sequence ID" value="KAK7267025.1"/>
    <property type="molecule type" value="Genomic_DNA"/>
</dbReference>
<proteinExistence type="predicted"/>
<dbReference type="Proteomes" id="UP001372338">
    <property type="component" value="Unassembled WGS sequence"/>
</dbReference>
<gene>
    <name evidence="2" type="ORF">RIF29_19689</name>
</gene>
<dbReference type="AlphaFoldDB" id="A0AAN9I7Y3"/>
<sequence>MLTKNKVKASLSPSFIENPWLTATALPSHSPLAHGNGGGDVENPHLTLPSHFPPSQGGVENPIIVRREPSHSAPLLALLPLKRLLSKLQPSISFISRS</sequence>
<evidence type="ECO:0000313" key="3">
    <source>
        <dbReference type="Proteomes" id="UP001372338"/>
    </source>
</evidence>
<evidence type="ECO:0000256" key="1">
    <source>
        <dbReference type="SAM" id="MobiDB-lite"/>
    </source>
</evidence>
<keyword evidence="3" id="KW-1185">Reference proteome</keyword>